<dbReference type="GO" id="GO:0043531">
    <property type="term" value="F:ADP binding"/>
    <property type="evidence" value="ECO:0007669"/>
    <property type="project" value="InterPro"/>
</dbReference>
<evidence type="ECO:0000259" key="5">
    <source>
        <dbReference type="PROSITE" id="PS50104"/>
    </source>
</evidence>
<organism evidence="6 7">
    <name type="scientific">Carya illinoinensis</name>
    <name type="common">Pecan</name>
    <dbReference type="NCBI Taxonomy" id="32201"/>
    <lineage>
        <taxon>Eukaryota</taxon>
        <taxon>Viridiplantae</taxon>
        <taxon>Streptophyta</taxon>
        <taxon>Embryophyta</taxon>
        <taxon>Tracheophyta</taxon>
        <taxon>Spermatophyta</taxon>
        <taxon>Magnoliopsida</taxon>
        <taxon>eudicotyledons</taxon>
        <taxon>Gunneridae</taxon>
        <taxon>Pentapetalae</taxon>
        <taxon>rosids</taxon>
        <taxon>fabids</taxon>
        <taxon>Fagales</taxon>
        <taxon>Juglandaceae</taxon>
        <taxon>Carya</taxon>
    </lineage>
</organism>
<dbReference type="Pfam" id="PF00931">
    <property type="entry name" value="NB-ARC"/>
    <property type="match status" value="1"/>
</dbReference>
<evidence type="ECO:0000256" key="1">
    <source>
        <dbReference type="ARBA" id="ARBA00022737"/>
    </source>
</evidence>
<keyword evidence="2" id="KW-0611">Plant defense</keyword>
<dbReference type="InterPro" id="IPR002182">
    <property type="entry name" value="NB-ARC"/>
</dbReference>
<dbReference type="Proteomes" id="UP000811246">
    <property type="component" value="Chromosome 15"/>
</dbReference>
<feature type="region of interest" description="Disordered" evidence="4">
    <location>
        <begin position="1260"/>
        <end position="1283"/>
    </location>
</feature>
<sequence length="1356" mass="154270">MTSSIAFPEVLSSPSSSNSPFLILQSNHDVFLSFRGEDTRNNFTVHLYQALVRNGINTYKDDKELKKGEKISPALSKAIEESKISIVIFSEDYASSTWCLDELLKILECKESKQQKVLAVYYKVEPSTVRHQKESFEAAFAEHEKKFDDAKVQRWKSALNQTAGLCGFHLKINEDEYEFIQKIVQEVSTTLPNRFDLHVAEYPVGIQSHVEDINELLCIEENDIRMIGIFGSGGIGKTTIAKAMYNLMAKKFEGRCFLADVRESSKQNQGHLGQLQEKILSNILGKSPRVDDDHQGIELIRNRLCRKRILLVLDDVDCLDQLEKLCGKCNWFGFGSRIIIITRDEGLLTKHHVHFKYRMKEMDHHEALKLFSKHAFKSDKPNDAFADVIKLALKCAAGLPLALKVIGSNLYGEDIHFWKSELKEYKRIPEQNIYEKLKISYDGLDHRTKKIFLDIACFFKGCKREFVTKILDDCGFNAYAGIKKLNDKCLITIDIDRYNGCQYLRMHDLLEDMGKEIVRQESPEEPGKRSRLYFHEDVREVLEKNKGTEQIEGILIELPWKDHMIRLSSEVFSKMERLRILVVRSYNDVSFCGGLNYLPNELRVLNWANCPLLSLPSSFHGEKLIDFNIQGSNIRDLGTRLQSKNLTRIDLSWCEYLTNISDLSSCSNLEKLFFTGCKSLVEVNDSVGFLDKLVRLDFSYCSSLKKVPRSFKLRSLERLKLKGCTSLENFPEIECEMKYLKCVELNSRVIQELPSSITYLTGLKTLYINECISLVHLPVNIFQLKHLRDVSVINCPNFVNFGKVVGHNGQSVPCTQENEISSSMEFLPPESNNLSRTYNFSSSLRTLNLSRSGIVSLPPCIEGFVGLAILDLSDCNQLEEILHLPPNIEKVEANGCSSLKNFLPESNNLSRTYNFSSSLRTLNLSRSGIVSLPPCIEGFVGLAILDLSDCNQLEEILHLPPNIEKVEANGCSSLKNFLPESNNLSRTYNFLPSLTTLNLFGSGIVSLPPCIEGFVGLSKLYLRDCKQLEEILHLPPNIEEVDARGCRSLEHFPHVSTESSFGIPDLKRLSTIDLSECNKVHVDVGNHAPDPLLVQERFLEKKSSTIIYPGSRIPEWFKYCKETTSYTNSIEIEIDHNASMCFGHQIVALVLCFVVGPLLMKSHVPARAYYGFTISIDDQLIVWNLCHAFLHPSMDRHRVCLKYIAGYSIDEFLQRSFREGNNNMRFTFESYSEKAILKSAGIHLIYGNDNFINPIQLSKRSPDDGEHDLEPDWNPQQKRQSSTTRIMELNDANVDLIIEDLDLELRLGKESKLRKESKLGERTATDACGICSSLLDHLTRISVHIYARNIETGLRP</sequence>
<evidence type="ECO:0000256" key="3">
    <source>
        <dbReference type="ARBA" id="ARBA00023027"/>
    </source>
</evidence>
<feature type="compositionally biased region" description="Basic and acidic residues" evidence="4">
    <location>
        <begin position="1260"/>
        <end position="1270"/>
    </location>
</feature>
<dbReference type="SMART" id="SM00382">
    <property type="entry name" value="AAA"/>
    <property type="match status" value="1"/>
</dbReference>
<feature type="domain" description="TIR" evidence="5">
    <location>
        <begin position="26"/>
        <end position="191"/>
    </location>
</feature>
<protein>
    <recommendedName>
        <fullName evidence="5">TIR domain-containing protein</fullName>
    </recommendedName>
</protein>
<dbReference type="InterPro" id="IPR058192">
    <property type="entry name" value="WHD_ROQ1-like"/>
</dbReference>
<dbReference type="Pfam" id="PF23286">
    <property type="entry name" value="LRR_13"/>
    <property type="match status" value="1"/>
</dbReference>
<keyword evidence="1" id="KW-0677">Repeat</keyword>
<evidence type="ECO:0000313" key="6">
    <source>
        <dbReference type="EMBL" id="KAG6676254.1"/>
    </source>
</evidence>
<comment type="caution">
    <text evidence="6">The sequence shown here is derived from an EMBL/GenBank/DDBJ whole genome shotgun (WGS) entry which is preliminary data.</text>
</comment>
<evidence type="ECO:0000256" key="4">
    <source>
        <dbReference type="SAM" id="MobiDB-lite"/>
    </source>
</evidence>
<dbReference type="EMBL" id="CM031839">
    <property type="protein sequence ID" value="KAG6676254.1"/>
    <property type="molecule type" value="Genomic_DNA"/>
</dbReference>
<dbReference type="Pfam" id="PF01582">
    <property type="entry name" value="TIR"/>
    <property type="match status" value="1"/>
</dbReference>
<name>A0A922AGE4_CARIL</name>
<gene>
    <name evidence="6" type="ORF">I3842_15G143300</name>
</gene>
<dbReference type="PROSITE" id="PS50104">
    <property type="entry name" value="TIR"/>
    <property type="match status" value="1"/>
</dbReference>
<dbReference type="PANTHER" id="PTHR11017">
    <property type="entry name" value="LEUCINE-RICH REPEAT-CONTAINING PROTEIN"/>
    <property type="match status" value="1"/>
</dbReference>
<dbReference type="InterPro" id="IPR058546">
    <property type="entry name" value="RPS4B/Roq1-like_LRR"/>
</dbReference>
<dbReference type="FunFam" id="3.40.50.10140:FF:000007">
    <property type="entry name" value="Disease resistance protein (TIR-NBS-LRR class)"/>
    <property type="match status" value="1"/>
</dbReference>
<evidence type="ECO:0000256" key="2">
    <source>
        <dbReference type="ARBA" id="ARBA00022821"/>
    </source>
</evidence>
<proteinExistence type="predicted"/>
<accession>A0A922AGE4</accession>
<evidence type="ECO:0000313" key="7">
    <source>
        <dbReference type="Proteomes" id="UP000811246"/>
    </source>
</evidence>
<dbReference type="InterPro" id="IPR003593">
    <property type="entry name" value="AAA+_ATPase"/>
</dbReference>
<feature type="compositionally biased region" description="Polar residues" evidence="4">
    <location>
        <begin position="1274"/>
        <end position="1283"/>
    </location>
</feature>
<dbReference type="Pfam" id="PF23282">
    <property type="entry name" value="WHD_ROQ1"/>
    <property type="match status" value="1"/>
</dbReference>
<dbReference type="GO" id="GO:0007165">
    <property type="term" value="P:signal transduction"/>
    <property type="evidence" value="ECO:0007669"/>
    <property type="project" value="InterPro"/>
</dbReference>
<dbReference type="GO" id="GO:0006952">
    <property type="term" value="P:defense response"/>
    <property type="evidence" value="ECO:0007669"/>
    <property type="project" value="InterPro"/>
</dbReference>
<dbReference type="InterPro" id="IPR000157">
    <property type="entry name" value="TIR_dom"/>
</dbReference>
<dbReference type="PANTHER" id="PTHR11017:SF570">
    <property type="entry name" value="DISEASE RESISTANCE PROTEIN (TIR-NBS CLASS)-RELATED"/>
    <property type="match status" value="1"/>
</dbReference>
<reference evidence="6" key="1">
    <citation type="submission" date="2021-01" db="EMBL/GenBank/DDBJ databases">
        <authorList>
            <person name="Lovell J.T."/>
            <person name="Bentley N."/>
            <person name="Bhattarai G."/>
            <person name="Jenkins J.W."/>
            <person name="Sreedasyam A."/>
            <person name="Alarcon Y."/>
            <person name="Bock C."/>
            <person name="Boston L."/>
            <person name="Carlson J."/>
            <person name="Cervantes K."/>
            <person name="Clermont K."/>
            <person name="Krom N."/>
            <person name="Kubenka K."/>
            <person name="Mamidi S."/>
            <person name="Mattison C."/>
            <person name="Monteros M."/>
            <person name="Pisani C."/>
            <person name="Plott C."/>
            <person name="Rajasekar S."/>
            <person name="Rhein H.S."/>
            <person name="Rohla C."/>
            <person name="Song M."/>
            <person name="Hilaire R.S."/>
            <person name="Shu S."/>
            <person name="Wells L."/>
            <person name="Wang X."/>
            <person name="Webber J."/>
            <person name="Heerema R.J."/>
            <person name="Klein P."/>
            <person name="Conner P."/>
            <person name="Grauke L."/>
            <person name="Grimwood J."/>
            <person name="Schmutz J."/>
            <person name="Randall J.J."/>
        </authorList>
    </citation>
    <scope>NUCLEOTIDE SEQUENCE</scope>
    <source>
        <tissue evidence="6">Leaf</tissue>
    </source>
</reference>
<keyword evidence="3" id="KW-0520">NAD</keyword>
<dbReference type="SMART" id="SM00255">
    <property type="entry name" value="TIR"/>
    <property type="match status" value="1"/>
</dbReference>
<dbReference type="InterPro" id="IPR044974">
    <property type="entry name" value="Disease_R_plants"/>
</dbReference>